<dbReference type="GO" id="GO:0032259">
    <property type="term" value="P:methylation"/>
    <property type="evidence" value="ECO:0007669"/>
    <property type="project" value="UniProtKB-KW"/>
</dbReference>
<dbReference type="EMBL" id="LICA01000209">
    <property type="protein sequence ID" value="KRO93805.1"/>
    <property type="molecule type" value="Genomic_DNA"/>
</dbReference>
<comment type="caution">
    <text evidence="1">The sequence shown here is derived from an EMBL/GenBank/DDBJ whole genome shotgun (WGS) entry which is preliminary data.</text>
</comment>
<name>A0A0R2UA55_9GAMM</name>
<dbReference type="InterPro" id="IPR010342">
    <property type="entry name" value="DUF938"/>
</dbReference>
<reference evidence="1 2" key="1">
    <citation type="submission" date="2015-10" db="EMBL/GenBank/DDBJ databases">
        <title>Metagenome-Assembled Genomes uncover a global brackish microbiome.</title>
        <authorList>
            <person name="Hugerth L.W."/>
            <person name="Larsson J."/>
            <person name="Alneberg J."/>
            <person name="Lindh M.V."/>
            <person name="Legrand C."/>
            <person name="Pinhassi J."/>
            <person name="Andersson A.F."/>
        </authorList>
    </citation>
    <scope>NUCLEOTIDE SEQUENCE [LARGE SCALE GENOMIC DNA]</scope>
    <source>
        <strain evidence="1">BACL26 MAG-121220-bin70</strain>
    </source>
</reference>
<dbReference type="PANTHER" id="PTHR20974">
    <property type="entry name" value="UPF0585 PROTEIN CG18661"/>
    <property type="match status" value="1"/>
</dbReference>
<organism evidence="1 2">
    <name type="scientific">SAR92 bacterium BACL26 MAG-121220-bin70</name>
    <dbReference type="NCBI Taxonomy" id="1655626"/>
    <lineage>
        <taxon>Bacteria</taxon>
        <taxon>Pseudomonadati</taxon>
        <taxon>Pseudomonadota</taxon>
        <taxon>Gammaproteobacteria</taxon>
        <taxon>Cellvibrionales</taxon>
        <taxon>Porticoccaceae</taxon>
        <taxon>SAR92 clade</taxon>
    </lineage>
</organism>
<keyword evidence="1" id="KW-0489">Methyltransferase</keyword>
<evidence type="ECO:0000313" key="2">
    <source>
        <dbReference type="Proteomes" id="UP000051213"/>
    </source>
</evidence>
<dbReference type="SUPFAM" id="SSF53335">
    <property type="entry name" value="S-adenosyl-L-methionine-dependent methyltransferases"/>
    <property type="match status" value="1"/>
</dbReference>
<accession>A0A0R2UA55</accession>
<dbReference type="GO" id="GO:0008168">
    <property type="term" value="F:methyltransferase activity"/>
    <property type="evidence" value="ECO:0007669"/>
    <property type="project" value="UniProtKB-KW"/>
</dbReference>
<dbReference type="CDD" id="cd02440">
    <property type="entry name" value="AdoMet_MTases"/>
    <property type="match status" value="1"/>
</dbReference>
<dbReference type="AlphaFoldDB" id="A0A0R2UA55"/>
<dbReference type="InterPro" id="IPR029063">
    <property type="entry name" value="SAM-dependent_MTases_sf"/>
</dbReference>
<protein>
    <submittedName>
        <fullName evidence="1">Methylase</fullName>
    </submittedName>
</protein>
<feature type="non-terminal residue" evidence="1">
    <location>
        <position position="1"/>
    </location>
</feature>
<dbReference type="Proteomes" id="UP000051213">
    <property type="component" value="Unassembled WGS sequence"/>
</dbReference>
<proteinExistence type="predicted"/>
<evidence type="ECO:0000313" key="1">
    <source>
        <dbReference type="EMBL" id="KRO93805.1"/>
    </source>
</evidence>
<dbReference type="PANTHER" id="PTHR20974:SF0">
    <property type="entry name" value="UPF0585 PROTEIN CG18661"/>
    <property type="match status" value="1"/>
</dbReference>
<sequence>ILEIGSGTGQHAVWFAEQMPHLHWHTSDRTENHPGIQQWLADLALSNVVAPITLDVSQFNWPQDKYDGVFSANTAHIMSWPEAQQMIRGVASMLADGGVFGLYGPMQYSGVIKAASNRAFNTHLKAQNQLQGIREFNDLNALAAGEGMVLQEDNSMPANNRLLVWQKRGNNRSPTS</sequence>
<dbReference type="Pfam" id="PF06080">
    <property type="entry name" value="DUF938"/>
    <property type="match status" value="1"/>
</dbReference>
<gene>
    <name evidence="1" type="ORF">ABS24_03345</name>
</gene>
<keyword evidence="1" id="KW-0808">Transferase</keyword>
<dbReference type="Gene3D" id="3.40.50.150">
    <property type="entry name" value="Vaccinia Virus protein VP39"/>
    <property type="match status" value="1"/>
</dbReference>